<protein>
    <submittedName>
        <fullName evidence="1">Uncharacterized protein</fullName>
    </submittedName>
</protein>
<keyword evidence="2" id="KW-1185">Reference proteome</keyword>
<dbReference type="SMR" id="A0A482WNN8"/>
<dbReference type="OrthoDB" id="10033786at2759"/>
<comment type="caution">
    <text evidence="1">The sequence shown here is derived from an EMBL/GenBank/DDBJ whole genome shotgun (WGS) entry which is preliminary data.</text>
</comment>
<dbReference type="AlphaFoldDB" id="A0A482WNN8"/>
<evidence type="ECO:0000313" key="1">
    <source>
        <dbReference type="EMBL" id="RZF35199.1"/>
    </source>
</evidence>
<reference evidence="1 2" key="1">
    <citation type="journal article" date="2017" name="Gigascience">
        <title>Genome sequence of the small brown planthopper, Laodelphax striatellus.</title>
        <authorList>
            <person name="Zhu J."/>
            <person name="Jiang F."/>
            <person name="Wang X."/>
            <person name="Yang P."/>
            <person name="Bao Y."/>
            <person name="Zhao W."/>
            <person name="Wang W."/>
            <person name="Lu H."/>
            <person name="Wang Q."/>
            <person name="Cui N."/>
            <person name="Li J."/>
            <person name="Chen X."/>
            <person name="Luo L."/>
            <person name="Yu J."/>
            <person name="Kang L."/>
            <person name="Cui F."/>
        </authorList>
    </citation>
    <scope>NUCLEOTIDE SEQUENCE [LARGE SCALE GENOMIC DNA]</scope>
    <source>
        <strain evidence="1">Lst14</strain>
    </source>
</reference>
<dbReference type="EMBL" id="QKKF02029354">
    <property type="protein sequence ID" value="RZF35199.1"/>
    <property type="molecule type" value="Genomic_DNA"/>
</dbReference>
<accession>A0A482WNN8</accession>
<name>A0A482WNN8_LAOST</name>
<dbReference type="Proteomes" id="UP000291343">
    <property type="component" value="Unassembled WGS sequence"/>
</dbReference>
<dbReference type="Gene3D" id="3.90.980.20">
    <property type="match status" value="1"/>
</dbReference>
<gene>
    <name evidence="1" type="ORF">LSTR_LSTR017004</name>
</gene>
<evidence type="ECO:0000313" key="2">
    <source>
        <dbReference type="Proteomes" id="UP000291343"/>
    </source>
</evidence>
<organism evidence="1 2">
    <name type="scientific">Laodelphax striatellus</name>
    <name type="common">Small brown planthopper</name>
    <name type="synonym">Delphax striatella</name>
    <dbReference type="NCBI Taxonomy" id="195883"/>
    <lineage>
        <taxon>Eukaryota</taxon>
        <taxon>Metazoa</taxon>
        <taxon>Ecdysozoa</taxon>
        <taxon>Arthropoda</taxon>
        <taxon>Hexapoda</taxon>
        <taxon>Insecta</taxon>
        <taxon>Pterygota</taxon>
        <taxon>Neoptera</taxon>
        <taxon>Paraneoptera</taxon>
        <taxon>Hemiptera</taxon>
        <taxon>Auchenorrhyncha</taxon>
        <taxon>Fulgoroidea</taxon>
        <taxon>Delphacidae</taxon>
        <taxon>Criomorphinae</taxon>
        <taxon>Laodelphax</taxon>
    </lineage>
</organism>
<dbReference type="InParanoid" id="A0A482WNN8"/>
<sequence length="77" mass="9299">MRRFYVFVCSVCNLGVEFARRVEMGWVDVVHLALFNMTVFRAEKYHHIDEHIVYFINCNWASLQLPPKVRIRFLNHD</sequence>
<proteinExistence type="predicted"/>
<dbReference type="STRING" id="195883.A0A482WNN8"/>